<dbReference type="InterPro" id="IPR041617">
    <property type="entry name" value="TPR_MalT"/>
</dbReference>
<dbReference type="InterPro" id="IPR016032">
    <property type="entry name" value="Sig_transdc_resp-reg_C-effctor"/>
</dbReference>
<dbReference type="CDD" id="cd06170">
    <property type="entry name" value="LuxR_C_like"/>
    <property type="match status" value="1"/>
</dbReference>
<feature type="region of interest" description="Disordered" evidence="4">
    <location>
        <begin position="1"/>
        <end position="29"/>
    </location>
</feature>
<evidence type="ECO:0000256" key="3">
    <source>
        <dbReference type="ARBA" id="ARBA00023163"/>
    </source>
</evidence>
<dbReference type="InterPro" id="IPR059106">
    <property type="entry name" value="WHD_MalT"/>
</dbReference>
<protein>
    <submittedName>
        <fullName evidence="6">HTH-type transcriptional regulator MalT</fullName>
    </submittedName>
</protein>
<dbReference type="InterPro" id="IPR027417">
    <property type="entry name" value="P-loop_NTPase"/>
</dbReference>
<comment type="caution">
    <text evidence="6">The sequence shown here is derived from an EMBL/GenBank/DDBJ whole genome shotgun (WGS) entry which is preliminary data.</text>
</comment>
<keyword evidence="3" id="KW-0804">Transcription</keyword>
<keyword evidence="7" id="KW-1185">Reference proteome</keyword>
<dbReference type="Pfam" id="PF25873">
    <property type="entry name" value="WHD_MalT"/>
    <property type="match status" value="1"/>
</dbReference>
<keyword evidence="1" id="KW-0805">Transcription regulation</keyword>
<dbReference type="Gene3D" id="1.25.40.10">
    <property type="entry name" value="Tetratricopeptide repeat domain"/>
    <property type="match status" value="1"/>
</dbReference>
<evidence type="ECO:0000313" key="7">
    <source>
        <dbReference type="Proteomes" id="UP000672657"/>
    </source>
</evidence>
<organism evidence="6 7">
    <name type="scientific">Cupriavidus numazuensis</name>
    <dbReference type="NCBI Taxonomy" id="221992"/>
    <lineage>
        <taxon>Bacteria</taxon>
        <taxon>Pseudomonadati</taxon>
        <taxon>Pseudomonadota</taxon>
        <taxon>Betaproteobacteria</taxon>
        <taxon>Burkholderiales</taxon>
        <taxon>Burkholderiaceae</taxon>
        <taxon>Cupriavidus</taxon>
    </lineage>
</organism>
<evidence type="ECO:0000256" key="4">
    <source>
        <dbReference type="SAM" id="MobiDB-lite"/>
    </source>
</evidence>
<sequence length="887" mass="96545">MPPAAGVPDTLPHTPPVSPSKLTPPRSARPLMRRDCLTARLTEARSLRCVTIHGPAGSAKTSSLVAWRQSLLALDYDVAWLSLAAEDDDPATFLEALLASLSAVDPALAANAQLLAGRDRTPGAAEHCVITLVRAIAAYRRDLVLMLDDVHVLRDPRVLSTLRWLLDYAPSQLHIALASRRPLPEPVSLSLARLAARGMAAHFDLQDLRFSAEESARFLYDQLGAIATHDARRLHELTDGWPAGLQLFTVDLRAKQGGSYVPVHVRDAETFASYFEREVLVRLAPADLHLLTSLSACDRFCGALGATLPGASDTGPEIARRLAALALDGLFLVRLGDAAGERTWYRLHPLLRQVLQTRAAALPDDARNAHHMAAWHWFASHGLVEEAVGHAVRAGDTEAAADMVEQAAINRLKRGDLGQLAALLRRLPAAAIAARFRLELAMAYLHMYAGDGDALEASLRRLDAWPESPGTADVSQGADDFALTARANILSWMHIYRGEYGEARQVIEDGAPCDGAPRGILLGRCMGGMTHAAQGDVLLAERIFRDVLAESEQQGRTYVGVASMAAALLGEAQYELNDVDAAARMLAARIDVLERISIPDTVLRALQTLSCAEWLAGRRTEAFACLDRLERYARRRRTNRLLATAQWLRVRCYLEVGEVDAAASVLRELEGLADQYRGATRSTAWEVRVCADLAATAMHLHHNDFDAALARLAPLQELSSAGGRWCRVAALHLQMAIAESGRRNSDRTRAHLVEALRLGHRLGLVRSLLDVSPHAQAMMADVAGDPSLDPVLGFYAQRLANEAALDATPAPNPSLSQHAALEALSDRENEVLMLLTQAMPNKKIARVLNVSLDTVKYHLRNVYAKLGVGNRDEAVARLRETQAPRLG</sequence>
<reference evidence="6 7" key="1">
    <citation type="submission" date="2021-03" db="EMBL/GenBank/DDBJ databases">
        <authorList>
            <person name="Peeters C."/>
        </authorList>
    </citation>
    <scope>NUCLEOTIDE SEQUENCE [LARGE SCALE GENOMIC DNA]</scope>
    <source>
        <strain evidence="6 7">LMG 26411</strain>
    </source>
</reference>
<evidence type="ECO:0000313" key="6">
    <source>
        <dbReference type="EMBL" id="CAG2155271.1"/>
    </source>
</evidence>
<keyword evidence="2" id="KW-0238">DNA-binding</keyword>
<dbReference type="Proteomes" id="UP000672657">
    <property type="component" value="Unassembled WGS sequence"/>
</dbReference>
<dbReference type="InterPro" id="IPR000792">
    <property type="entry name" value="Tscrpt_reg_LuxR_C"/>
</dbReference>
<dbReference type="EMBL" id="CAJPVI010000033">
    <property type="protein sequence ID" value="CAG2155271.1"/>
    <property type="molecule type" value="Genomic_DNA"/>
</dbReference>
<dbReference type="SMART" id="SM00421">
    <property type="entry name" value="HTH_LUXR"/>
    <property type="match status" value="1"/>
</dbReference>
<dbReference type="PROSITE" id="PS50043">
    <property type="entry name" value="HTH_LUXR_2"/>
    <property type="match status" value="1"/>
</dbReference>
<evidence type="ECO:0000256" key="2">
    <source>
        <dbReference type="ARBA" id="ARBA00023125"/>
    </source>
</evidence>
<feature type="domain" description="HTH luxR-type" evidence="5">
    <location>
        <begin position="817"/>
        <end position="882"/>
    </location>
</feature>
<dbReference type="InterPro" id="IPR011990">
    <property type="entry name" value="TPR-like_helical_dom_sf"/>
</dbReference>
<dbReference type="Pfam" id="PF00196">
    <property type="entry name" value="GerE"/>
    <property type="match status" value="1"/>
</dbReference>
<accession>A0ABM8TMP0</accession>
<evidence type="ECO:0000259" key="5">
    <source>
        <dbReference type="PROSITE" id="PS50043"/>
    </source>
</evidence>
<dbReference type="Gene3D" id="3.40.50.300">
    <property type="entry name" value="P-loop containing nucleotide triphosphate hydrolases"/>
    <property type="match status" value="1"/>
</dbReference>
<dbReference type="PRINTS" id="PR00038">
    <property type="entry name" value="HTHLUXR"/>
</dbReference>
<evidence type="ECO:0000256" key="1">
    <source>
        <dbReference type="ARBA" id="ARBA00023015"/>
    </source>
</evidence>
<dbReference type="InterPro" id="IPR036388">
    <property type="entry name" value="WH-like_DNA-bd_sf"/>
</dbReference>
<dbReference type="Gene3D" id="1.10.10.10">
    <property type="entry name" value="Winged helix-like DNA-binding domain superfamily/Winged helix DNA-binding domain"/>
    <property type="match status" value="1"/>
</dbReference>
<dbReference type="Pfam" id="PF17874">
    <property type="entry name" value="TPR_MalT"/>
    <property type="match status" value="1"/>
</dbReference>
<name>A0ABM8TMP0_9BURK</name>
<dbReference type="PANTHER" id="PTHR44688:SF16">
    <property type="entry name" value="DNA-BINDING TRANSCRIPTIONAL ACTIVATOR DEVR_DOSR"/>
    <property type="match status" value="1"/>
</dbReference>
<dbReference type="RefSeq" id="WP_211955794.1">
    <property type="nucleotide sequence ID" value="NZ_CAJPVI010000033.1"/>
</dbReference>
<dbReference type="SUPFAM" id="SSF48452">
    <property type="entry name" value="TPR-like"/>
    <property type="match status" value="1"/>
</dbReference>
<proteinExistence type="predicted"/>
<dbReference type="PANTHER" id="PTHR44688">
    <property type="entry name" value="DNA-BINDING TRANSCRIPTIONAL ACTIVATOR DEVR_DOSR"/>
    <property type="match status" value="1"/>
</dbReference>
<dbReference type="SUPFAM" id="SSF46894">
    <property type="entry name" value="C-terminal effector domain of the bipartite response regulators"/>
    <property type="match status" value="1"/>
</dbReference>
<gene>
    <name evidence="6" type="primary">malT_10</name>
    <name evidence="6" type="ORF">LMG26411_04863</name>
</gene>
<dbReference type="SUPFAM" id="SSF52540">
    <property type="entry name" value="P-loop containing nucleoside triphosphate hydrolases"/>
    <property type="match status" value="1"/>
</dbReference>